<feature type="transmembrane region" description="Helical" evidence="1">
    <location>
        <begin position="375"/>
        <end position="396"/>
    </location>
</feature>
<comment type="caution">
    <text evidence="3">The sequence shown here is derived from an EMBL/GenBank/DDBJ whole genome shotgun (WGS) entry which is preliminary data.</text>
</comment>
<feature type="transmembrane region" description="Helical" evidence="1">
    <location>
        <begin position="342"/>
        <end position="363"/>
    </location>
</feature>
<keyword evidence="1" id="KW-0812">Transmembrane</keyword>
<feature type="transmembrane region" description="Helical" evidence="1">
    <location>
        <begin position="6"/>
        <end position="27"/>
    </location>
</feature>
<sequence length="463" mass="50527">MTLQLFLAECAAELALFAAVGFFLFSIDDLLVDIIFFARNGWRAITVYRRHPRGDARSLVEGRPSGWLVVMIPAWDESAVIRAMLRATLRSFDHPDYTLLVGYYRNDPATRLAIEGVADPRVMAVEVPSDGPTTKADCLNHLYAFLVRLEAASGRQARAVVLHDAEDLVHPLELRIFDQLADRAGVIQLPVVPLPDRSSEWISGHYCDEFAESHGKELVVREAVGASIPLAGVGCAISRFAIARLAAAHDGKPFAGGSMTEDYEMGLRIGALGERTIFVRLPESPGHPGVVASRGHFPNTLGAAVRQKARWLGGIAFAGWDRLGWRGGLGERWFRLRDRRGPFAAVLLLAGYLSALLWGQLWLASKLGAPLPPQASPLLATLLHVNFALLLWRVFMRIAFTTHVYGFGEGLASIPRIAIANLIAILAAGRALFLHAGGGPKKWDKTEHIFPADHLLPAGPARS</sequence>
<dbReference type="Pfam" id="PF13632">
    <property type="entry name" value="Glyco_trans_2_3"/>
    <property type="match status" value="1"/>
</dbReference>
<evidence type="ECO:0000256" key="1">
    <source>
        <dbReference type="SAM" id="Phobius"/>
    </source>
</evidence>
<feature type="transmembrane region" description="Helical" evidence="1">
    <location>
        <begin position="417"/>
        <end position="436"/>
    </location>
</feature>
<organism evidence="3 4">
    <name type="scientific">Sphingomonas humi</name>
    <dbReference type="NCBI Taxonomy" id="335630"/>
    <lineage>
        <taxon>Bacteria</taxon>
        <taxon>Pseudomonadati</taxon>
        <taxon>Pseudomonadota</taxon>
        <taxon>Alphaproteobacteria</taxon>
        <taxon>Sphingomonadales</taxon>
        <taxon>Sphingomonadaceae</taxon>
        <taxon>Sphingomonas</taxon>
    </lineage>
</organism>
<keyword evidence="1" id="KW-0472">Membrane</keyword>
<dbReference type="NCBIfam" id="NF011307">
    <property type="entry name" value="PRK14716.1-5"/>
    <property type="match status" value="1"/>
</dbReference>
<dbReference type="Proteomes" id="UP001501310">
    <property type="component" value="Unassembled WGS sequence"/>
</dbReference>
<keyword evidence="4" id="KW-1185">Reference proteome</keyword>
<dbReference type="Gene3D" id="3.90.550.10">
    <property type="entry name" value="Spore Coat Polysaccharide Biosynthesis Protein SpsA, Chain A"/>
    <property type="match status" value="1"/>
</dbReference>
<keyword evidence="1" id="KW-1133">Transmembrane helix</keyword>
<dbReference type="SUPFAM" id="SSF53448">
    <property type="entry name" value="Nucleotide-diphospho-sugar transferases"/>
    <property type="match status" value="1"/>
</dbReference>
<name>A0ABP7RGM6_9SPHN</name>
<evidence type="ECO:0000259" key="2">
    <source>
        <dbReference type="Pfam" id="PF13632"/>
    </source>
</evidence>
<protein>
    <recommendedName>
        <fullName evidence="2">Glycosyltransferase 2-like domain-containing protein</fullName>
    </recommendedName>
</protein>
<evidence type="ECO:0000313" key="3">
    <source>
        <dbReference type="EMBL" id="GAA3997231.1"/>
    </source>
</evidence>
<dbReference type="InterPro" id="IPR029044">
    <property type="entry name" value="Nucleotide-diphossugar_trans"/>
</dbReference>
<dbReference type="EMBL" id="BAAAZD010000001">
    <property type="protein sequence ID" value="GAA3997231.1"/>
    <property type="molecule type" value="Genomic_DNA"/>
</dbReference>
<proteinExistence type="predicted"/>
<reference evidence="4" key="1">
    <citation type="journal article" date="2019" name="Int. J. Syst. Evol. Microbiol.">
        <title>The Global Catalogue of Microorganisms (GCM) 10K type strain sequencing project: providing services to taxonomists for standard genome sequencing and annotation.</title>
        <authorList>
            <consortium name="The Broad Institute Genomics Platform"/>
            <consortium name="The Broad Institute Genome Sequencing Center for Infectious Disease"/>
            <person name="Wu L."/>
            <person name="Ma J."/>
        </authorList>
    </citation>
    <scope>NUCLEOTIDE SEQUENCE [LARGE SCALE GENOMIC DNA]</scope>
    <source>
        <strain evidence="4">JCM 16603</strain>
    </source>
</reference>
<dbReference type="InterPro" id="IPR001173">
    <property type="entry name" value="Glyco_trans_2-like"/>
</dbReference>
<evidence type="ECO:0000313" key="4">
    <source>
        <dbReference type="Proteomes" id="UP001501310"/>
    </source>
</evidence>
<feature type="domain" description="Glycosyltransferase 2-like" evidence="2">
    <location>
        <begin position="160"/>
        <end position="359"/>
    </location>
</feature>
<accession>A0ABP7RGM6</accession>
<gene>
    <name evidence="3" type="ORF">GCM10022211_03190</name>
</gene>